<proteinExistence type="predicted"/>
<gene>
    <name evidence="1" type="ORF">DSM104443_02337</name>
</gene>
<dbReference type="EMBL" id="CP053069">
    <property type="protein sequence ID" value="QJR11264.1"/>
    <property type="molecule type" value="Genomic_DNA"/>
</dbReference>
<dbReference type="AlphaFoldDB" id="A0A6M4GXQ3"/>
<dbReference type="KEGG" id="uru:DSM104443_02337"/>
<evidence type="ECO:0008006" key="3">
    <source>
        <dbReference type="Google" id="ProtNLM"/>
    </source>
</evidence>
<evidence type="ECO:0000313" key="1">
    <source>
        <dbReference type="EMBL" id="QJR11264.1"/>
    </source>
</evidence>
<dbReference type="Pfam" id="PF11809">
    <property type="entry name" value="DUF3330"/>
    <property type="match status" value="1"/>
</dbReference>
<evidence type="ECO:0000313" key="2">
    <source>
        <dbReference type="Proteomes" id="UP000501534"/>
    </source>
</evidence>
<reference evidence="1 2" key="1">
    <citation type="submission" date="2020-04" db="EMBL/GenBank/DDBJ databases">
        <title>Usitatibacter rugosus gen. nov., sp. nov. and Usitatibacter palustris sp. nov., novel members of Usitatibacteraceae fam. nov. within the order Nitrosomonadales isolated from soil.</title>
        <authorList>
            <person name="Huber K.J."/>
            <person name="Neumann-Schaal M."/>
            <person name="Geppert A."/>
            <person name="Luckner M."/>
            <person name="Wanner G."/>
            <person name="Overmann J."/>
        </authorList>
    </citation>
    <scope>NUCLEOTIDE SEQUENCE [LARGE SCALE GENOMIC DNA]</scope>
    <source>
        <strain evidence="1 2">0125_3</strain>
    </source>
</reference>
<dbReference type="Proteomes" id="UP000501534">
    <property type="component" value="Chromosome"/>
</dbReference>
<dbReference type="InterPro" id="IPR021767">
    <property type="entry name" value="TnpM"/>
</dbReference>
<protein>
    <recommendedName>
        <fullName evidence="3">DUF3330 domain-containing protein</fullName>
    </recommendedName>
</protein>
<name>A0A6M4GXQ3_9PROT</name>
<keyword evidence="2" id="KW-1185">Reference proteome</keyword>
<accession>A0A6M4GXQ3</accession>
<sequence>MDIHTHEESVTMIHVSCAVCRHEVPVDEAINAEASDYVAHFCGLECYQRWLTLSHTPGDDTF</sequence>
<organism evidence="1 2">
    <name type="scientific">Usitatibacter rugosus</name>
    <dbReference type="NCBI Taxonomy" id="2732067"/>
    <lineage>
        <taxon>Bacteria</taxon>
        <taxon>Pseudomonadati</taxon>
        <taxon>Pseudomonadota</taxon>
        <taxon>Betaproteobacteria</taxon>
        <taxon>Nitrosomonadales</taxon>
        <taxon>Usitatibacteraceae</taxon>
        <taxon>Usitatibacter</taxon>
    </lineage>
</organism>
<dbReference type="RefSeq" id="WP_212756633.1">
    <property type="nucleotide sequence ID" value="NZ_CP053069.1"/>
</dbReference>